<dbReference type="InterPro" id="IPR025110">
    <property type="entry name" value="AMP-bd_C"/>
</dbReference>
<protein>
    <recommendedName>
        <fullName evidence="1">Carrier domain-containing protein</fullName>
    </recommendedName>
</protein>
<dbReference type="Pfam" id="PF00550">
    <property type="entry name" value="PP-binding"/>
    <property type="match status" value="1"/>
</dbReference>
<dbReference type="Proteomes" id="UP000623010">
    <property type="component" value="Unassembled WGS sequence"/>
</dbReference>
<sequence length="604" mass="64140">MDSTLYALFDRTLHEVPDAVAVHHPEAGVEVTYAQLGEHAERVAGRLLARGVTPGSFVAVCLPPGVARIAAFLGVWRVGAAYVSMEPTQPAMRHRFIAEDSRAVLVVTTPELASHFPGTPVLLLDDPADYDAPRAALPPLTTEPDDPAIVYYTSGTTGTPKGVVVAHASIAHFLSSIHELGLGPGDRTAQLNSPAFDAVTFEVWPTLTSGAALVVLPRELLTDGALLGEEVRNHGITVMLTATSAFHEIALQCPTALAPLRVLLVGGEAMDPRRARDVLASLSGRLWNAYGPTEATTFVIWHEITDVPEGTRTIPIGTPLPGVEARVLDADLRPVPDGRPGELFLGGPCLARGYLGRPELTEAAFVPDPARPGALLYRTGDIVRRGPDGALRYVGRTDHQVKIRGHRIELGEIEAQLLGRPEVASACVVVRGEGAARSLYGFVVPAADAPADLTARLREHLSRELPDWMVPRLTTLDRLPLTSIGKIDRAALSELVPAVPESAGPGADPDGLTPLERTLAGLWCELTGVDSVAPDDDFFAIGGHSLLVGRLNAKVRSLLGVQPPMRAYYTQSTLAAQARMLLANEPTPGHIDAALSALAEGARI</sequence>
<dbReference type="Gene3D" id="3.40.50.980">
    <property type="match status" value="2"/>
</dbReference>
<evidence type="ECO:0000313" key="2">
    <source>
        <dbReference type="EMBL" id="GGZ70941.1"/>
    </source>
</evidence>
<dbReference type="Gene3D" id="3.30.300.30">
    <property type="match status" value="1"/>
</dbReference>
<dbReference type="PANTHER" id="PTHR45527">
    <property type="entry name" value="NONRIBOSOMAL PEPTIDE SYNTHETASE"/>
    <property type="match status" value="1"/>
</dbReference>
<dbReference type="CDD" id="cd05930">
    <property type="entry name" value="A_NRPS"/>
    <property type="match status" value="1"/>
</dbReference>
<dbReference type="InterPro" id="IPR029058">
    <property type="entry name" value="AB_hydrolase_fold"/>
</dbReference>
<dbReference type="RefSeq" id="WP_190055625.1">
    <property type="nucleotide sequence ID" value="NZ_BMWH01000001.1"/>
</dbReference>
<evidence type="ECO:0000313" key="3">
    <source>
        <dbReference type="Proteomes" id="UP000623010"/>
    </source>
</evidence>
<reference evidence="2" key="2">
    <citation type="submission" date="2020-09" db="EMBL/GenBank/DDBJ databases">
        <authorList>
            <person name="Sun Q."/>
            <person name="Ohkuma M."/>
        </authorList>
    </citation>
    <scope>NUCLEOTIDE SEQUENCE</scope>
    <source>
        <strain evidence="2">JCM 5016</strain>
    </source>
</reference>
<dbReference type="InterPro" id="IPR045851">
    <property type="entry name" value="AMP-bd_C_sf"/>
</dbReference>
<keyword evidence="3" id="KW-1185">Reference proteome</keyword>
<feature type="domain" description="Carrier" evidence="1">
    <location>
        <begin position="510"/>
        <end position="585"/>
    </location>
</feature>
<dbReference type="AlphaFoldDB" id="A0A918V5J3"/>
<dbReference type="InterPro" id="IPR010071">
    <property type="entry name" value="AA_adenyl_dom"/>
</dbReference>
<dbReference type="NCBIfam" id="TIGR01733">
    <property type="entry name" value="AA-adenyl-dom"/>
    <property type="match status" value="1"/>
</dbReference>
<dbReference type="PROSITE" id="PS50075">
    <property type="entry name" value="CARRIER"/>
    <property type="match status" value="1"/>
</dbReference>
<name>A0A918V5J3_9ACTN</name>
<dbReference type="PROSITE" id="PS00455">
    <property type="entry name" value="AMP_BINDING"/>
    <property type="match status" value="1"/>
</dbReference>
<gene>
    <name evidence="2" type="ORF">GCM10010389_05550</name>
</gene>
<accession>A0A918V5J3</accession>
<dbReference type="GO" id="GO:0031177">
    <property type="term" value="F:phosphopantetheine binding"/>
    <property type="evidence" value="ECO:0007669"/>
    <property type="project" value="TreeGrafter"/>
</dbReference>
<reference evidence="2" key="1">
    <citation type="journal article" date="2014" name="Int. J. Syst. Evol. Microbiol.">
        <title>Complete genome sequence of Corynebacterium casei LMG S-19264T (=DSM 44701T), isolated from a smear-ripened cheese.</title>
        <authorList>
            <consortium name="US DOE Joint Genome Institute (JGI-PGF)"/>
            <person name="Walter F."/>
            <person name="Albersmeier A."/>
            <person name="Kalinowski J."/>
            <person name="Ruckert C."/>
        </authorList>
    </citation>
    <scope>NUCLEOTIDE SEQUENCE</scope>
    <source>
        <strain evidence="2">JCM 5016</strain>
    </source>
</reference>
<dbReference type="SUPFAM" id="SSF56801">
    <property type="entry name" value="Acetyl-CoA synthetase-like"/>
    <property type="match status" value="1"/>
</dbReference>
<dbReference type="PANTHER" id="PTHR45527:SF1">
    <property type="entry name" value="FATTY ACID SYNTHASE"/>
    <property type="match status" value="1"/>
</dbReference>
<proteinExistence type="predicted"/>
<dbReference type="GO" id="GO:0005737">
    <property type="term" value="C:cytoplasm"/>
    <property type="evidence" value="ECO:0007669"/>
    <property type="project" value="TreeGrafter"/>
</dbReference>
<dbReference type="Gene3D" id="3.40.50.1820">
    <property type="entry name" value="alpha/beta hydrolase"/>
    <property type="match status" value="1"/>
</dbReference>
<dbReference type="GO" id="GO:0043041">
    <property type="term" value="P:amino acid activation for nonribosomal peptide biosynthetic process"/>
    <property type="evidence" value="ECO:0007669"/>
    <property type="project" value="TreeGrafter"/>
</dbReference>
<dbReference type="InterPro" id="IPR036736">
    <property type="entry name" value="ACP-like_sf"/>
</dbReference>
<dbReference type="InterPro" id="IPR009081">
    <property type="entry name" value="PP-bd_ACP"/>
</dbReference>
<dbReference type="SUPFAM" id="SSF47336">
    <property type="entry name" value="ACP-like"/>
    <property type="match status" value="1"/>
</dbReference>
<dbReference type="InterPro" id="IPR000873">
    <property type="entry name" value="AMP-dep_synth/lig_dom"/>
</dbReference>
<dbReference type="Pfam" id="PF13193">
    <property type="entry name" value="AMP-binding_C"/>
    <property type="match status" value="1"/>
</dbReference>
<organism evidence="2 3">
    <name type="scientific">Streptomyces echinoruber</name>
    <dbReference type="NCBI Taxonomy" id="68898"/>
    <lineage>
        <taxon>Bacteria</taxon>
        <taxon>Bacillati</taxon>
        <taxon>Actinomycetota</taxon>
        <taxon>Actinomycetes</taxon>
        <taxon>Kitasatosporales</taxon>
        <taxon>Streptomycetaceae</taxon>
        <taxon>Streptomyces</taxon>
    </lineage>
</organism>
<comment type="caution">
    <text evidence="2">The sequence shown here is derived from an EMBL/GenBank/DDBJ whole genome shotgun (WGS) entry which is preliminary data.</text>
</comment>
<dbReference type="InterPro" id="IPR020845">
    <property type="entry name" value="AMP-binding_CS"/>
</dbReference>
<dbReference type="EMBL" id="BMWH01000001">
    <property type="protein sequence ID" value="GGZ70941.1"/>
    <property type="molecule type" value="Genomic_DNA"/>
</dbReference>
<dbReference type="GO" id="GO:0044550">
    <property type="term" value="P:secondary metabolite biosynthetic process"/>
    <property type="evidence" value="ECO:0007669"/>
    <property type="project" value="TreeGrafter"/>
</dbReference>
<evidence type="ECO:0000259" key="1">
    <source>
        <dbReference type="PROSITE" id="PS50075"/>
    </source>
</evidence>
<dbReference type="Pfam" id="PF00501">
    <property type="entry name" value="AMP-binding"/>
    <property type="match status" value="1"/>
</dbReference>
<dbReference type="Gene3D" id="2.30.38.10">
    <property type="entry name" value="Luciferase, Domain 3"/>
    <property type="match status" value="1"/>
</dbReference>